<dbReference type="RefSeq" id="WP_170203742.1">
    <property type="nucleotide sequence ID" value="NZ_CP051685.1"/>
</dbReference>
<keyword evidence="1" id="KW-0472">Membrane</keyword>
<dbReference type="PANTHER" id="PTHR33371:SF4">
    <property type="entry name" value="INTERMEMBRANE PHOSPHOLIPID TRANSPORT SYSTEM BINDING PROTEIN MLAD"/>
    <property type="match status" value="1"/>
</dbReference>
<gene>
    <name evidence="3" type="ORF">HH212_18110</name>
</gene>
<organism evidence="3 4">
    <name type="scientific">Massilia forsythiae</name>
    <dbReference type="NCBI Taxonomy" id="2728020"/>
    <lineage>
        <taxon>Bacteria</taxon>
        <taxon>Pseudomonadati</taxon>
        <taxon>Pseudomonadota</taxon>
        <taxon>Betaproteobacteria</taxon>
        <taxon>Burkholderiales</taxon>
        <taxon>Oxalobacteraceae</taxon>
        <taxon>Telluria group</taxon>
        <taxon>Massilia</taxon>
    </lineage>
</organism>
<feature type="transmembrane region" description="Helical" evidence="1">
    <location>
        <begin position="24"/>
        <end position="44"/>
    </location>
</feature>
<keyword evidence="1" id="KW-0812">Transmembrane</keyword>
<evidence type="ECO:0000256" key="1">
    <source>
        <dbReference type="SAM" id="Phobius"/>
    </source>
</evidence>
<dbReference type="EMBL" id="CP051685">
    <property type="protein sequence ID" value="QJE01703.1"/>
    <property type="molecule type" value="Genomic_DNA"/>
</dbReference>
<sequence>MAEPESTPPSVSTPAEPRHVEAKALILLAVIGALIVGFFLYVMYARGVFEQTQRLVLVADDSEGVIPGMDMTFAGFPIGRVRQVDLGNDGKVNIAVDIARDDARWLRTSSVFTLERSVVGETRLRAYTGILSDPPLPDKSTRPVLRGDATAEIPRLLATARTLMENLEAMTRADSSIGNSLANVETITGRMTGRYGVLGTALGGDEEAKQLLQTLRRVDAILAKADRRVFGANGVMDDTQAAIGELNGMLKDARVTLQKVDAVLAEAQAVGANARVATQDLGKLRGEVDASLRKVNRLVDQIDRKWPFKRDTEIKLP</sequence>
<keyword evidence="4" id="KW-1185">Reference proteome</keyword>
<dbReference type="KEGG" id="mfy:HH212_18110"/>
<dbReference type="InterPro" id="IPR052336">
    <property type="entry name" value="MlaD_Phospholipid_Transporter"/>
</dbReference>
<dbReference type="Pfam" id="PF02470">
    <property type="entry name" value="MlaD"/>
    <property type="match status" value="1"/>
</dbReference>
<protein>
    <submittedName>
        <fullName evidence="3">MCE family protein</fullName>
    </submittedName>
</protein>
<accession>A0A7Z2VYD0</accession>
<reference evidence="3 4" key="1">
    <citation type="submission" date="2020-04" db="EMBL/GenBank/DDBJ databases">
        <title>Genome sequencing of novel species.</title>
        <authorList>
            <person name="Heo J."/>
            <person name="Kim S.-J."/>
            <person name="Kim J.-S."/>
            <person name="Hong S.-B."/>
            <person name="Kwon S.-W."/>
        </authorList>
    </citation>
    <scope>NUCLEOTIDE SEQUENCE [LARGE SCALE GENOMIC DNA]</scope>
    <source>
        <strain evidence="3 4">GN2-R2</strain>
    </source>
</reference>
<name>A0A7Z2VYD0_9BURK</name>
<feature type="domain" description="Mce/MlaD" evidence="2">
    <location>
        <begin position="52"/>
        <end position="116"/>
    </location>
</feature>
<proteinExistence type="predicted"/>
<evidence type="ECO:0000313" key="3">
    <source>
        <dbReference type="EMBL" id="QJE01703.1"/>
    </source>
</evidence>
<keyword evidence="1" id="KW-1133">Transmembrane helix</keyword>
<dbReference type="Proteomes" id="UP000502415">
    <property type="component" value="Chromosome"/>
</dbReference>
<evidence type="ECO:0000259" key="2">
    <source>
        <dbReference type="Pfam" id="PF02470"/>
    </source>
</evidence>
<dbReference type="PANTHER" id="PTHR33371">
    <property type="entry name" value="INTERMEMBRANE PHOSPHOLIPID TRANSPORT SYSTEM BINDING PROTEIN MLAD-RELATED"/>
    <property type="match status" value="1"/>
</dbReference>
<dbReference type="InterPro" id="IPR003399">
    <property type="entry name" value="Mce/MlaD"/>
</dbReference>
<dbReference type="AlphaFoldDB" id="A0A7Z2VYD0"/>
<evidence type="ECO:0000313" key="4">
    <source>
        <dbReference type="Proteomes" id="UP000502415"/>
    </source>
</evidence>